<dbReference type="EMBL" id="KN837257">
    <property type="protein sequence ID" value="KIJ30635.1"/>
    <property type="molecule type" value="Genomic_DNA"/>
</dbReference>
<protein>
    <submittedName>
        <fullName evidence="1">Uncharacterized protein</fullName>
    </submittedName>
</protein>
<keyword evidence="2" id="KW-1185">Reference proteome</keyword>
<proteinExistence type="predicted"/>
<accession>A0A0C9UZP6</accession>
<sequence length="57" mass="6431">SGNDVMPVDPSKLAKKQKTLNLNAYKFHVMGDYPNVIHCVGSIELYSTQRVCFLFVI</sequence>
<gene>
    <name evidence="1" type="ORF">M422DRAFT_186890</name>
</gene>
<dbReference type="OrthoDB" id="3269417at2759"/>
<organism evidence="1 2">
    <name type="scientific">Sphaerobolus stellatus (strain SS14)</name>
    <dbReference type="NCBI Taxonomy" id="990650"/>
    <lineage>
        <taxon>Eukaryota</taxon>
        <taxon>Fungi</taxon>
        <taxon>Dikarya</taxon>
        <taxon>Basidiomycota</taxon>
        <taxon>Agaricomycotina</taxon>
        <taxon>Agaricomycetes</taxon>
        <taxon>Phallomycetidae</taxon>
        <taxon>Geastrales</taxon>
        <taxon>Sphaerobolaceae</taxon>
        <taxon>Sphaerobolus</taxon>
    </lineage>
</organism>
<name>A0A0C9UZP6_SPHS4</name>
<evidence type="ECO:0000313" key="2">
    <source>
        <dbReference type="Proteomes" id="UP000054279"/>
    </source>
</evidence>
<evidence type="ECO:0000313" key="1">
    <source>
        <dbReference type="EMBL" id="KIJ30635.1"/>
    </source>
</evidence>
<reference evidence="1 2" key="1">
    <citation type="submission" date="2014-06" db="EMBL/GenBank/DDBJ databases">
        <title>Evolutionary Origins and Diversification of the Mycorrhizal Mutualists.</title>
        <authorList>
            <consortium name="DOE Joint Genome Institute"/>
            <consortium name="Mycorrhizal Genomics Consortium"/>
            <person name="Kohler A."/>
            <person name="Kuo A."/>
            <person name="Nagy L.G."/>
            <person name="Floudas D."/>
            <person name="Copeland A."/>
            <person name="Barry K.W."/>
            <person name="Cichocki N."/>
            <person name="Veneault-Fourrey C."/>
            <person name="LaButti K."/>
            <person name="Lindquist E.A."/>
            <person name="Lipzen A."/>
            <person name="Lundell T."/>
            <person name="Morin E."/>
            <person name="Murat C."/>
            <person name="Riley R."/>
            <person name="Ohm R."/>
            <person name="Sun H."/>
            <person name="Tunlid A."/>
            <person name="Henrissat B."/>
            <person name="Grigoriev I.V."/>
            <person name="Hibbett D.S."/>
            <person name="Martin F."/>
        </authorList>
    </citation>
    <scope>NUCLEOTIDE SEQUENCE [LARGE SCALE GENOMIC DNA]</scope>
    <source>
        <strain evidence="1 2">SS14</strain>
    </source>
</reference>
<feature type="non-terminal residue" evidence="1">
    <location>
        <position position="1"/>
    </location>
</feature>
<dbReference type="Proteomes" id="UP000054279">
    <property type="component" value="Unassembled WGS sequence"/>
</dbReference>
<dbReference type="HOGENOM" id="CLU_3002273_0_0_1"/>
<dbReference type="AlphaFoldDB" id="A0A0C9UZP6"/>